<dbReference type="EMBL" id="PQFZ01000006">
    <property type="protein sequence ID" value="POR51785.1"/>
    <property type="molecule type" value="Genomic_DNA"/>
</dbReference>
<dbReference type="InterPro" id="IPR016085">
    <property type="entry name" value="Protease_inh_B-barrel_dom"/>
</dbReference>
<dbReference type="InterPro" id="IPR021140">
    <property type="entry name" value="Inh/Omp19"/>
</dbReference>
<dbReference type="Proteomes" id="UP000236919">
    <property type="component" value="Unassembled WGS sequence"/>
</dbReference>
<sequence length="274" mass="29127">MEKGLSLQRKPHRARGLPLLAAGLVAFACAAHAQTPAPPRGADKAPDSLRPLLGAWDLERVGASRKCTITLGIEPAGNGRQVRFPATCRRALPLLDQVAAWTVTPEGAPRLDDSSGKTVLAFSRTGTEAGLQGKTADGQQYWLDPKGYPRAARRAPSNPAESAAIAAQRPTAVDPARAPAADSLPGRYSVMRQQNREACKLVLTPGPLDRAPAALEGPCQDTGLTIFDPTGWRYAAGRLTLVARKGHSLDLVFEGGQWRKDPAVGAPLMMRKLP</sequence>
<evidence type="ECO:0000256" key="2">
    <source>
        <dbReference type="SAM" id="MobiDB-lite"/>
    </source>
</evidence>
<dbReference type="SUPFAM" id="SSF50882">
    <property type="entry name" value="beta-Barrel protease inhibitors"/>
    <property type="match status" value="2"/>
</dbReference>
<feature type="region of interest" description="Disordered" evidence="2">
    <location>
        <begin position="150"/>
        <end position="178"/>
    </location>
</feature>
<evidence type="ECO:0000313" key="6">
    <source>
        <dbReference type="Proteomes" id="UP000236919"/>
    </source>
</evidence>
<feature type="chain" id="PRO_5015713927" evidence="3">
    <location>
        <begin position="34"/>
        <end position="274"/>
    </location>
</feature>
<dbReference type="GO" id="GO:0004866">
    <property type="term" value="F:endopeptidase inhibitor activity"/>
    <property type="evidence" value="ECO:0007669"/>
    <property type="project" value="InterPro"/>
</dbReference>
<reference evidence="5 6" key="1">
    <citation type="submission" date="2018-01" db="EMBL/GenBank/DDBJ databases">
        <title>Genomic Encyclopedia of Type Strains, Phase III (KMG-III): the genomes of soil and plant-associated and newly described type strains.</title>
        <authorList>
            <person name="Whitman W."/>
        </authorList>
    </citation>
    <scope>NUCLEOTIDE SEQUENCE [LARGE SCALE GENOMIC DNA]</scope>
    <source>
        <strain evidence="5 6">1131</strain>
    </source>
</reference>
<keyword evidence="1 3" id="KW-0732">Signal</keyword>
<comment type="caution">
    <text evidence="5">The sequence shown here is derived from an EMBL/GenBank/DDBJ whole genome shotgun (WGS) entry which is preliminary data.</text>
</comment>
<organism evidence="5 6">
    <name type="scientific">Bosea psychrotolerans</name>
    <dbReference type="NCBI Taxonomy" id="1871628"/>
    <lineage>
        <taxon>Bacteria</taxon>
        <taxon>Pseudomonadati</taxon>
        <taxon>Pseudomonadota</taxon>
        <taxon>Alphaproteobacteria</taxon>
        <taxon>Hyphomicrobiales</taxon>
        <taxon>Boseaceae</taxon>
        <taxon>Bosea</taxon>
    </lineage>
</organism>
<evidence type="ECO:0000313" key="5">
    <source>
        <dbReference type="EMBL" id="POR51785.1"/>
    </source>
</evidence>
<feature type="signal peptide" evidence="3">
    <location>
        <begin position="1"/>
        <end position="33"/>
    </location>
</feature>
<protein>
    <submittedName>
        <fullName evidence="5">Protease inhibitor Inh</fullName>
    </submittedName>
</protein>
<feature type="domain" description="Alkaline proteinase inhibitor/ Outer membrane lipoprotein Omp19" evidence="4">
    <location>
        <begin position="52"/>
        <end position="143"/>
    </location>
</feature>
<keyword evidence="6" id="KW-1185">Reference proteome</keyword>
<evidence type="ECO:0000259" key="4">
    <source>
        <dbReference type="Pfam" id="PF02974"/>
    </source>
</evidence>
<proteinExistence type="predicted"/>
<dbReference type="PROSITE" id="PS51257">
    <property type="entry name" value="PROKAR_LIPOPROTEIN"/>
    <property type="match status" value="1"/>
</dbReference>
<name>A0A2S4MAX3_9HYPH</name>
<accession>A0A2S4MAX3</accession>
<dbReference type="Pfam" id="PF02974">
    <property type="entry name" value="Inh"/>
    <property type="match status" value="2"/>
</dbReference>
<dbReference type="Gene3D" id="2.40.128.10">
    <property type="match status" value="2"/>
</dbReference>
<evidence type="ECO:0000256" key="1">
    <source>
        <dbReference type="ARBA" id="ARBA00022729"/>
    </source>
</evidence>
<gene>
    <name evidence="5" type="ORF">CYD53_10667</name>
</gene>
<feature type="compositionally biased region" description="Low complexity" evidence="2">
    <location>
        <begin position="154"/>
        <end position="164"/>
    </location>
</feature>
<dbReference type="AlphaFoldDB" id="A0A2S4MAX3"/>
<feature type="domain" description="Alkaline proteinase inhibitor/ Outer membrane lipoprotein Omp19" evidence="4">
    <location>
        <begin position="179"/>
        <end position="271"/>
    </location>
</feature>
<evidence type="ECO:0000256" key="3">
    <source>
        <dbReference type="SAM" id="SignalP"/>
    </source>
</evidence>